<keyword evidence="2 8" id="KW-0808">Transferase</keyword>
<dbReference type="OrthoDB" id="5977743at2759"/>
<keyword evidence="3 8" id="KW-0812">Transmembrane</keyword>
<dbReference type="GO" id="GO:0019706">
    <property type="term" value="F:protein-cysteine S-palmitoyltransferase activity"/>
    <property type="evidence" value="ECO:0000318"/>
    <property type="project" value="GO_Central"/>
</dbReference>
<accession>A0A2K3E164</accession>
<dbReference type="PROSITE" id="PS50216">
    <property type="entry name" value="DHHC"/>
    <property type="match status" value="1"/>
</dbReference>
<evidence type="ECO:0000259" key="10">
    <source>
        <dbReference type="Pfam" id="PF01529"/>
    </source>
</evidence>
<feature type="domain" description="Palmitoyltransferase DHHC" evidence="10">
    <location>
        <begin position="162"/>
        <end position="310"/>
    </location>
</feature>
<name>A0A2K3E164_CHLRE</name>
<dbReference type="Gramene" id="PNW86524">
    <property type="protein sequence ID" value="PNW86524"/>
    <property type="gene ID" value="CHLRE_02g090100v5"/>
</dbReference>
<evidence type="ECO:0000256" key="3">
    <source>
        <dbReference type="ARBA" id="ARBA00022692"/>
    </source>
</evidence>
<dbReference type="OMA" id="HIYLIWA"/>
<dbReference type="PANTHER" id="PTHR22883">
    <property type="entry name" value="ZINC FINGER DHHC DOMAIN CONTAINING PROTEIN"/>
    <property type="match status" value="1"/>
</dbReference>
<dbReference type="PANTHER" id="PTHR22883:SF23">
    <property type="entry name" value="PALMITOYLTRANSFERASE ZDHHC6"/>
    <property type="match status" value="1"/>
</dbReference>
<dbReference type="Pfam" id="PF01529">
    <property type="entry name" value="DHHC"/>
    <property type="match status" value="1"/>
</dbReference>
<dbReference type="InParanoid" id="A0A2K3E164"/>
<dbReference type="RefSeq" id="XP_042927039.1">
    <property type="nucleotide sequence ID" value="XM_043059405.1"/>
</dbReference>
<evidence type="ECO:0000256" key="9">
    <source>
        <dbReference type="SAM" id="MobiDB-lite"/>
    </source>
</evidence>
<reference evidence="11 12" key="1">
    <citation type="journal article" date="2007" name="Science">
        <title>The Chlamydomonas genome reveals the evolution of key animal and plant functions.</title>
        <authorList>
            <person name="Merchant S.S."/>
            <person name="Prochnik S.E."/>
            <person name="Vallon O."/>
            <person name="Harris E.H."/>
            <person name="Karpowicz S.J."/>
            <person name="Witman G.B."/>
            <person name="Terry A."/>
            <person name="Salamov A."/>
            <person name="Fritz-Laylin L.K."/>
            <person name="Marechal-Drouard L."/>
            <person name="Marshall W.F."/>
            <person name="Qu L.H."/>
            <person name="Nelson D.R."/>
            <person name="Sanderfoot A.A."/>
            <person name="Spalding M.H."/>
            <person name="Kapitonov V.V."/>
            <person name="Ren Q."/>
            <person name="Ferris P."/>
            <person name="Lindquist E."/>
            <person name="Shapiro H."/>
            <person name="Lucas S.M."/>
            <person name="Grimwood J."/>
            <person name="Schmutz J."/>
            <person name="Cardol P."/>
            <person name="Cerutti H."/>
            <person name="Chanfreau G."/>
            <person name="Chen C.L."/>
            <person name="Cognat V."/>
            <person name="Croft M.T."/>
            <person name="Dent R."/>
            <person name="Dutcher S."/>
            <person name="Fernandez E."/>
            <person name="Fukuzawa H."/>
            <person name="Gonzalez-Ballester D."/>
            <person name="Gonzalez-Halphen D."/>
            <person name="Hallmann A."/>
            <person name="Hanikenne M."/>
            <person name="Hippler M."/>
            <person name="Inwood W."/>
            <person name="Jabbari K."/>
            <person name="Kalanon M."/>
            <person name="Kuras R."/>
            <person name="Lefebvre P.A."/>
            <person name="Lemaire S.D."/>
            <person name="Lobanov A.V."/>
            <person name="Lohr M."/>
            <person name="Manuell A."/>
            <person name="Meier I."/>
            <person name="Mets L."/>
            <person name="Mittag M."/>
            <person name="Mittelmeier T."/>
            <person name="Moroney J.V."/>
            <person name="Moseley J."/>
            <person name="Napoli C."/>
            <person name="Nedelcu A.M."/>
            <person name="Niyogi K."/>
            <person name="Novoselov S.V."/>
            <person name="Paulsen I.T."/>
            <person name="Pazour G."/>
            <person name="Purton S."/>
            <person name="Ral J.P."/>
            <person name="Riano-Pachon D.M."/>
            <person name="Riekhof W."/>
            <person name="Rymarquis L."/>
            <person name="Schroda M."/>
            <person name="Stern D."/>
            <person name="Umen J."/>
            <person name="Willows R."/>
            <person name="Wilson N."/>
            <person name="Zimmer S.L."/>
            <person name="Allmer J."/>
            <person name="Balk J."/>
            <person name="Bisova K."/>
            <person name="Chen C.J."/>
            <person name="Elias M."/>
            <person name="Gendler K."/>
            <person name="Hauser C."/>
            <person name="Lamb M.R."/>
            <person name="Ledford H."/>
            <person name="Long J.C."/>
            <person name="Minagawa J."/>
            <person name="Page M.D."/>
            <person name="Pan J."/>
            <person name="Pootakham W."/>
            <person name="Roje S."/>
            <person name="Rose A."/>
            <person name="Stahlberg E."/>
            <person name="Terauchi A.M."/>
            <person name="Yang P."/>
            <person name="Ball S."/>
            <person name="Bowler C."/>
            <person name="Dieckmann C.L."/>
            <person name="Gladyshev V.N."/>
            <person name="Green P."/>
            <person name="Jorgensen R."/>
            <person name="Mayfield S."/>
            <person name="Mueller-Roeber B."/>
            <person name="Rajamani S."/>
            <person name="Sayre R.T."/>
            <person name="Brokstein P."/>
            <person name="Dubchak I."/>
            <person name="Goodstein D."/>
            <person name="Hornick L."/>
            <person name="Huang Y.W."/>
            <person name="Jhaveri J."/>
            <person name="Luo Y."/>
            <person name="Martinez D."/>
            <person name="Ngau W.C."/>
            <person name="Otillar B."/>
            <person name="Poliakov A."/>
            <person name="Porter A."/>
            <person name="Szajkowski L."/>
            <person name="Werner G."/>
            <person name="Zhou K."/>
            <person name="Grigoriev I.V."/>
            <person name="Rokhsar D.S."/>
            <person name="Grossman A.R."/>
        </authorList>
    </citation>
    <scope>NUCLEOTIDE SEQUENCE [LARGE SCALE GENOMIC DNA]</scope>
    <source>
        <strain evidence="12">CC-503</strain>
    </source>
</reference>
<evidence type="ECO:0000256" key="6">
    <source>
        <dbReference type="ARBA" id="ARBA00023315"/>
    </source>
</evidence>
<evidence type="ECO:0000313" key="11">
    <source>
        <dbReference type="EMBL" id="PNW86524.1"/>
    </source>
</evidence>
<comment type="similarity">
    <text evidence="7">Belongs to the DHHC palmitoyltransferase family. PFA5 subfamily.</text>
</comment>
<keyword evidence="4 8" id="KW-1133">Transmembrane helix</keyword>
<sequence length="450" mass="49125">MDLFLFAIGYLGLTAFFIGILLFGESPVFRNTPIASLHWFVTQGIFDGLGWIVAKTCGARGARALDSVYLTCCERPNAALQVAYLAMVLGGYWLYWNNLFSLLPNPWADRDHILLGSASVAVSLGLFVFASASDPGTIRAGDADTLAAWHALYPLDNAIWPEKTCSTCGLSRPARSKHCRICNRCVARHDHHCAWINNCVGAANMRHFLAFLVANLAMCAYGAVLACVILGGEMEARGVWRLNLVNYATGRVVPMWRVPSKMLEWLIVLYPVGVAVGLFMGVATLLVAFFLSYQLYLLAVGRTQYEMFRWRDLHHQMLEEAEQQEEQRIAAEREAATREAEAAGKGGGGKQVGSSEKRGGWLSSLWGARRVRVELPKNIYHRGFWRNAAEVLAPEVYLEQEKKKARRAAARAAGAAGAVDAGGSGRREKQGGGGGVGAGGKAQRGSKKTQ</sequence>
<feature type="compositionally biased region" description="Low complexity" evidence="9">
    <location>
        <begin position="410"/>
        <end position="421"/>
    </location>
</feature>
<feature type="region of interest" description="Disordered" evidence="9">
    <location>
        <begin position="328"/>
        <end position="358"/>
    </location>
</feature>
<proteinExistence type="inferred from homology"/>
<dbReference type="GO" id="GO:0006612">
    <property type="term" value="P:protein targeting to membrane"/>
    <property type="evidence" value="ECO:0000318"/>
    <property type="project" value="GO_Central"/>
</dbReference>
<evidence type="ECO:0000256" key="8">
    <source>
        <dbReference type="RuleBase" id="RU079119"/>
    </source>
</evidence>
<evidence type="ECO:0000256" key="5">
    <source>
        <dbReference type="ARBA" id="ARBA00023136"/>
    </source>
</evidence>
<comment type="domain">
    <text evidence="8">The DHHC domain is required for palmitoyltransferase activity.</text>
</comment>
<evidence type="ECO:0000256" key="1">
    <source>
        <dbReference type="ARBA" id="ARBA00004141"/>
    </source>
</evidence>
<dbReference type="FunCoup" id="A0A2K3E164">
    <property type="interactions" value="1423"/>
</dbReference>
<dbReference type="GO" id="GO:0016020">
    <property type="term" value="C:membrane"/>
    <property type="evidence" value="ECO:0007669"/>
    <property type="project" value="UniProtKB-SubCell"/>
</dbReference>
<dbReference type="EMBL" id="CM008963">
    <property type="protein sequence ID" value="PNW86524.1"/>
    <property type="molecule type" value="Genomic_DNA"/>
</dbReference>
<dbReference type="KEGG" id="cre:CHLRE_02g090100v5"/>
<feature type="compositionally biased region" description="Basic and acidic residues" evidence="9">
    <location>
        <begin position="328"/>
        <end position="342"/>
    </location>
</feature>
<feature type="transmembrane region" description="Helical" evidence="8">
    <location>
        <begin position="78"/>
        <end position="96"/>
    </location>
</feature>
<dbReference type="PaxDb" id="3055-EDP06942"/>
<dbReference type="AlphaFoldDB" id="A0A2K3E164"/>
<feature type="transmembrane region" description="Helical" evidence="8">
    <location>
        <begin position="265"/>
        <end position="298"/>
    </location>
</feature>
<evidence type="ECO:0000256" key="4">
    <source>
        <dbReference type="ARBA" id="ARBA00022989"/>
    </source>
</evidence>
<evidence type="ECO:0000256" key="2">
    <source>
        <dbReference type="ARBA" id="ARBA00022679"/>
    </source>
</evidence>
<feature type="transmembrane region" description="Helical" evidence="8">
    <location>
        <begin position="112"/>
        <end position="130"/>
    </location>
</feature>
<feature type="region of interest" description="Disordered" evidence="9">
    <location>
        <begin position="407"/>
        <end position="450"/>
    </location>
</feature>
<dbReference type="ExpressionAtlas" id="A0A2K3E164">
    <property type="expression patterns" value="baseline"/>
</dbReference>
<comment type="catalytic activity">
    <reaction evidence="8">
        <text>L-cysteinyl-[protein] + hexadecanoyl-CoA = S-hexadecanoyl-L-cysteinyl-[protein] + CoA</text>
        <dbReference type="Rhea" id="RHEA:36683"/>
        <dbReference type="Rhea" id="RHEA-COMP:10131"/>
        <dbReference type="Rhea" id="RHEA-COMP:11032"/>
        <dbReference type="ChEBI" id="CHEBI:29950"/>
        <dbReference type="ChEBI" id="CHEBI:57287"/>
        <dbReference type="ChEBI" id="CHEBI:57379"/>
        <dbReference type="ChEBI" id="CHEBI:74151"/>
        <dbReference type="EC" id="2.3.1.225"/>
    </reaction>
</comment>
<dbReference type="EC" id="2.3.1.225" evidence="8"/>
<dbReference type="Proteomes" id="UP000006906">
    <property type="component" value="Chromosome 2"/>
</dbReference>
<feature type="transmembrane region" description="Helical" evidence="8">
    <location>
        <begin position="208"/>
        <end position="232"/>
    </location>
</feature>
<evidence type="ECO:0000256" key="7">
    <source>
        <dbReference type="ARBA" id="ARBA00038298"/>
    </source>
</evidence>
<feature type="compositionally biased region" description="Gly residues" evidence="9">
    <location>
        <begin position="431"/>
        <end position="442"/>
    </location>
</feature>
<dbReference type="GO" id="GO:0005794">
    <property type="term" value="C:Golgi apparatus"/>
    <property type="evidence" value="ECO:0000318"/>
    <property type="project" value="GO_Central"/>
</dbReference>
<dbReference type="InterPro" id="IPR001594">
    <property type="entry name" value="Palmitoyltrfase_DHHC"/>
</dbReference>
<organism evidence="11 12">
    <name type="scientific">Chlamydomonas reinhardtii</name>
    <name type="common">Chlamydomonas smithii</name>
    <dbReference type="NCBI Taxonomy" id="3055"/>
    <lineage>
        <taxon>Eukaryota</taxon>
        <taxon>Viridiplantae</taxon>
        <taxon>Chlorophyta</taxon>
        <taxon>core chlorophytes</taxon>
        <taxon>Chlorophyceae</taxon>
        <taxon>CS clade</taxon>
        <taxon>Chlamydomonadales</taxon>
        <taxon>Chlamydomonadaceae</taxon>
        <taxon>Chlamydomonas</taxon>
    </lineage>
</organism>
<keyword evidence="6 8" id="KW-0012">Acyltransferase</keyword>
<dbReference type="InterPro" id="IPR039859">
    <property type="entry name" value="PFA4/ZDH16/20/ERF2-like"/>
</dbReference>
<protein>
    <recommendedName>
        <fullName evidence="8">S-acyltransferase</fullName>
        <ecNumber evidence="8">2.3.1.225</ecNumber>
    </recommendedName>
    <alternativeName>
        <fullName evidence="8">Palmitoyltransferase</fullName>
    </alternativeName>
</protein>
<comment type="subcellular location">
    <subcellularLocation>
        <location evidence="1">Membrane</location>
        <topology evidence="1">Multi-pass membrane protein</topology>
    </subcellularLocation>
</comment>
<feature type="transmembrane region" description="Helical" evidence="8">
    <location>
        <begin position="6"/>
        <end position="24"/>
    </location>
</feature>
<keyword evidence="12" id="KW-1185">Reference proteome</keyword>
<dbReference type="GO" id="GO:0005783">
    <property type="term" value="C:endoplasmic reticulum"/>
    <property type="evidence" value="ECO:0000318"/>
    <property type="project" value="GO_Central"/>
</dbReference>
<keyword evidence="5 8" id="KW-0472">Membrane</keyword>
<evidence type="ECO:0000313" key="12">
    <source>
        <dbReference type="Proteomes" id="UP000006906"/>
    </source>
</evidence>
<gene>
    <name evidence="11" type="ORF">CHLRE_02g090100v5</name>
</gene>
<dbReference type="GeneID" id="5727465"/>